<dbReference type="GO" id="GO:0007059">
    <property type="term" value="P:chromosome segregation"/>
    <property type="evidence" value="ECO:0007669"/>
    <property type="project" value="UniProtKB-KW"/>
</dbReference>
<dbReference type="Pfam" id="PF02195">
    <property type="entry name" value="ParB_N"/>
    <property type="match status" value="1"/>
</dbReference>
<organism evidence="7 8">
    <name type="scientific">Acinetobacter apis</name>
    <dbReference type="NCBI Taxonomy" id="1229165"/>
    <lineage>
        <taxon>Bacteria</taxon>
        <taxon>Pseudomonadati</taxon>
        <taxon>Pseudomonadota</taxon>
        <taxon>Gammaproteobacteria</taxon>
        <taxon>Moraxellales</taxon>
        <taxon>Moraxellaceae</taxon>
        <taxon>Acinetobacter</taxon>
    </lineage>
</organism>
<dbReference type="Gene3D" id="1.10.10.2830">
    <property type="match status" value="1"/>
</dbReference>
<evidence type="ECO:0000256" key="5">
    <source>
        <dbReference type="ARBA" id="ARBA00025472"/>
    </source>
</evidence>
<dbReference type="GO" id="GO:0003677">
    <property type="term" value="F:DNA binding"/>
    <property type="evidence" value="ECO:0007669"/>
    <property type="project" value="UniProtKB-KW"/>
</dbReference>
<dbReference type="InterPro" id="IPR004437">
    <property type="entry name" value="ParB/RepB/Spo0J"/>
</dbReference>
<dbReference type="NCBIfam" id="TIGR00180">
    <property type="entry name" value="parB_part"/>
    <property type="match status" value="1"/>
</dbReference>
<dbReference type="InterPro" id="IPR057240">
    <property type="entry name" value="ParB_dimer_C"/>
</dbReference>
<gene>
    <name evidence="7" type="ORF">SAMN05444584_0503</name>
</gene>
<dbReference type="RefSeq" id="WP_088822620.1">
    <property type="nucleotide sequence ID" value="NZ_FZLN01000001.1"/>
</dbReference>
<dbReference type="FunFam" id="3.90.1530.30:FF:000001">
    <property type="entry name" value="Chromosome partitioning protein ParB"/>
    <property type="match status" value="1"/>
</dbReference>
<evidence type="ECO:0000259" key="6">
    <source>
        <dbReference type="SMART" id="SM00470"/>
    </source>
</evidence>
<sequence length="300" mass="33951">MAIQKRGLAKGRGLDALLGSIQKEKLKIDEQTHDQGQLKLIGVHLLKRGEYQPRRKIREDELVDLSASIKKHGVMQPIVIRPVSDDETHPYEIIAGERRWRAAVMAGLTEIPAIVRNLNNQIAIALALIENIQRQDLNPIDQALALQRFHDEFGLSHQEIADTVGKARTTVSNLIRLLTLQESVKDLMQEGVLDMGHARAILTLKAKDQKKIAQIVVDKSLSVRQTEQLVREFNQPKDDKKTKQPAPDMDILTQQLVDRFQTQVKIDHNQQGKGKLVIHYQSLDELDGILNICLPQNQNQ</sequence>
<dbReference type="Pfam" id="PF17762">
    <property type="entry name" value="HTH_ParB"/>
    <property type="match status" value="1"/>
</dbReference>
<dbReference type="EMBL" id="FZLN01000001">
    <property type="protein sequence ID" value="SNQ28579.1"/>
    <property type="molecule type" value="Genomic_DNA"/>
</dbReference>
<keyword evidence="4" id="KW-0238">DNA-binding</keyword>
<evidence type="ECO:0000313" key="8">
    <source>
        <dbReference type="Proteomes" id="UP000243463"/>
    </source>
</evidence>
<reference evidence="8" key="1">
    <citation type="submission" date="2017-06" db="EMBL/GenBank/DDBJ databases">
        <authorList>
            <person name="Varghese N."/>
            <person name="Submissions S."/>
        </authorList>
    </citation>
    <scope>NUCLEOTIDE SEQUENCE [LARGE SCALE GENOMIC DNA]</scope>
    <source>
        <strain evidence="8">ANC 5114</strain>
    </source>
</reference>
<evidence type="ECO:0000256" key="2">
    <source>
        <dbReference type="ARBA" id="ARBA00022372"/>
    </source>
</evidence>
<evidence type="ECO:0000313" key="7">
    <source>
        <dbReference type="EMBL" id="SNQ28579.1"/>
    </source>
</evidence>
<evidence type="ECO:0000256" key="3">
    <source>
        <dbReference type="ARBA" id="ARBA00022829"/>
    </source>
</evidence>
<protein>
    <recommendedName>
        <fullName evidence="2">Probable chromosome-partitioning protein ParB</fullName>
    </recommendedName>
</protein>
<dbReference type="PANTHER" id="PTHR33375:SF1">
    <property type="entry name" value="CHROMOSOME-PARTITIONING PROTEIN PARB-RELATED"/>
    <property type="match status" value="1"/>
</dbReference>
<dbReference type="SUPFAM" id="SSF109709">
    <property type="entry name" value="KorB DNA-binding domain-like"/>
    <property type="match status" value="1"/>
</dbReference>
<dbReference type="OrthoDB" id="9802051at2"/>
<name>A0A217EDH9_9GAMM</name>
<dbReference type="InterPro" id="IPR050336">
    <property type="entry name" value="Chromosome_partition/occlusion"/>
</dbReference>
<accession>A0A217EDH9</accession>
<dbReference type="GO" id="GO:0005694">
    <property type="term" value="C:chromosome"/>
    <property type="evidence" value="ECO:0007669"/>
    <property type="project" value="TreeGrafter"/>
</dbReference>
<keyword evidence="8" id="KW-1185">Reference proteome</keyword>
<dbReference type="InterPro" id="IPR041468">
    <property type="entry name" value="HTH_ParB/Spo0J"/>
</dbReference>
<dbReference type="GO" id="GO:0045881">
    <property type="term" value="P:positive regulation of sporulation resulting in formation of a cellular spore"/>
    <property type="evidence" value="ECO:0007669"/>
    <property type="project" value="TreeGrafter"/>
</dbReference>
<dbReference type="AlphaFoldDB" id="A0A217EDH9"/>
<dbReference type="Proteomes" id="UP000243463">
    <property type="component" value="Unassembled WGS sequence"/>
</dbReference>
<evidence type="ECO:0000256" key="4">
    <source>
        <dbReference type="ARBA" id="ARBA00023125"/>
    </source>
</evidence>
<dbReference type="Pfam" id="PF23552">
    <property type="entry name" value="ParB_C"/>
    <property type="match status" value="1"/>
</dbReference>
<feature type="domain" description="ParB-like N-terminal" evidence="6">
    <location>
        <begin position="39"/>
        <end position="132"/>
    </location>
</feature>
<proteinExistence type="inferred from homology"/>
<dbReference type="FunFam" id="1.10.10.2830:FF:000001">
    <property type="entry name" value="Chromosome partitioning protein ParB"/>
    <property type="match status" value="1"/>
</dbReference>
<keyword evidence="3" id="KW-0159">Chromosome partition</keyword>
<dbReference type="Gene3D" id="3.90.1530.30">
    <property type="match status" value="1"/>
</dbReference>
<comment type="function">
    <text evidence="5">Involved in chromosome partition. Localize to both poles of the predivisional cell following completion of DNA replication. Binds to the DNA origin of replication.</text>
</comment>
<dbReference type="PANTHER" id="PTHR33375">
    <property type="entry name" value="CHROMOSOME-PARTITIONING PROTEIN PARB-RELATED"/>
    <property type="match status" value="1"/>
</dbReference>
<comment type="similarity">
    <text evidence="1">Belongs to the ParB family.</text>
</comment>
<dbReference type="InterPro" id="IPR036086">
    <property type="entry name" value="ParB/Sulfiredoxin_sf"/>
</dbReference>
<dbReference type="SMART" id="SM00470">
    <property type="entry name" value="ParB"/>
    <property type="match status" value="1"/>
</dbReference>
<evidence type="ECO:0000256" key="1">
    <source>
        <dbReference type="ARBA" id="ARBA00006295"/>
    </source>
</evidence>
<dbReference type="SUPFAM" id="SSF110849">
    <property type="entry name" value="ParB/Sulfiredoxin"/>
    <property type="match status" value="1"/>
</dbReference>
<dbReference type="InterPro" id="IPR003115">
    <property type="entry name" value="ParB_N"/>
</dbReference>
<dbReference type="CDD" id="cd16393">
    <property type="entry name" value="SPO0J_N"/>
    <property type="match status" value="1"/>
</dbReference>